<feature type="region of interest" description="Disordered" evidence="1">
    <location>
        <begin position="162"/>
        <end position="205"/>
    </location>
</feature>
<feature type="region of interest" description="Disordered" evidence="1">
    <location>
        <begin position="119"/>
        <end position="144"/>
    </location>
</feature>
<dbReference type="InterPro" id="IPR008906">
    <property type="entry name" value="HATC_C_dom"/>
</dbReference>
<dbReference type="AlphaFoldDB" id="A0A8C5EZE1"/>
<evidence type="ECO:0000256" key="1">
    <source>
        <dbReference type="SAM" id="MobiDB-lite"/>
    </source>
</evidence>
<feature type="compositionally biased region" description="Polar residues" evidence="1">
    <location>
        <begin position="166"/>
        <end position="189"/>
    </location>
</feature>
<reference evidence="3" key="2">
    <citation type="submission" date="2025-08" db="UniProtKB">
        <authorList>
            <consortium name="Ensembl"/>
        </authorList>
    </citation>
    <scope>IDENTIFICATION</scope>
</reference>
<feature type="compositionally biased region" description="Low complexity" evidence="1">
    <location>
        <begin position="119"/>
        <end position="135"/>
    </location>
</feature>
<proteinExistence type="predicted"/>
<dbReference type="Ensembl" id="ENSGWIT00000027814.1">
    <property type="protein sequence ID" value="ENSGWIP00000025452.1"/>
    <property type="gene ID" value="ENSGWIG00000013391.1"/>
</dbReference>
<keyword evidence="4" id="KW-1185">Reference proteome</keyword>
<feature type="compositionally biased region" description="Basic residues" evidence="1">
    <location>
        <begin position="190"/>
        <end position="199"/>
    </location>
</feature>
<dbReference type="InterPro" id="IPR012337">
    <property type="entry name" value="RNaseH-like_sf"/>
</dbReference>
<evidence type="ECO:0000259" key="2">
    <source>
        <dbReference type="Pfam" id="PF05699"/>
    </source>
</evidence>
<reference evidence="3" key="3">
    <citation type="submission" date="2025-09" db="UniProtKB">
        <authorList>
            <consortium name="Ensembl"/>
        </authorList>
    </citation>
    <scope>IDENTIFICATION</scope>
</reference>
<sequence>MALFTTEYSSLLQKITELETTVRGIQVNIEVNGHCGYDNDTTVPLFQNSGVDKANSLPARANKAIRPREDPVPVAKPTGASPPWNTLGAKPKKSYPLQRLTGRAKRPDINNETDWPALASQTAASTSTHLSAQAQKWTSAKGRSITKSQTQFHVELGNRFAPLLNDQGSGSNEGNTQPSGTAKTESASGKQKRHGRPKQQPHTLIVGDVSVKDAQKMFSSNVKVICLPNDTISDLADKILHIVADYPHLKNVVIHCGLNDLAKEESEVLKQDFTHLLKTVSCIQPKAGKMSLSTLKKRKVDSENRQFNNEWTEKYAFIAVDANPVCLICNECLAVSKEYNLRRHFNTTHAKFNTTFPPECMLASIEEVVTDEKTRKSVMSLAVDESTDNSDVAQLCLYVQFYDGACFHEDLLGLIPLEGQTTGEILFAKISAFFEENNLDLARINMLVTDGAPSMVGRDQGLAARMAAVAPQMRSLHCLIHQSLLCAKLSGELKETMDSVMAIINFIRCTSSLQHRLFRKLLADMSAEYKDLLIHNDIRWLSKGNALKRFCELKEEILVFLQSSKLKKAGKFLSLMGNNEFNATVCFLSDVFYHLNQLNMELQGRDKTVFELVEKLRAFQRKLSLFSADLCPEKMLHFPTLRKSGLQITEVMSDFALKGKELVPSLDESFLQLELIDIQSSDDLQQSLQQAGYEKFWTHVVSQEKFPHSRGLALFLLTMFGSTYTCESSFSHMNAIKTHNRISLTDQNLQHCLRIALSTYTPDFTALAKSKKCHFSH</sequence>
<dbReference type="GO" id="GO:0046983">
    <property type="term" value="F:protein dimerization activity"/>
    <property type="evidence" value="ECO:0007669"/>
    <property type="project" value="InterPro"/>
</dbReference>
<evidence type="ECO:0000313" key="4">
    <source>
        <dbReference type="Proteomes" id="UP000694680"/>
    </source>
</evidence>
<dbReference type="PANTHER" id="PTHR45913">
    <property type="entry name" value="EPM2A-INTERACTING PROTEIN 1"/>
    <property type="match status" value="1"/>
</dbReference>
<feature type="domain" description="HAT C-terminal dimerisation" evidence="2">
    <location>
        <begin position="693"/>
        <end position="753"/>
    </location>
</feature>
<protein>
    <recommendedName>
        <fullName evidence="2">HAT C-terminal dimerisation domain-containing protein</fullName>
    </recommendedName>
</protein>
<evidence type="ECO:0000313" key="3">
    <source>
        <dbReference type="Ensembl" id="ENSGWIP00000025452.1"/>
    </source>
</evidence>
<name>A0A8C5EZE1_GOUWI</name>
<feature type="region of interest" description="Disordered" evidence="1">
    <location>
        <begin position="69"/>
        <end position="92"/>
    </location>
</feature>
<organism evidence="3 4">
    <name type="scientific">Gouania willdenowi</name>
    <name type="common">Blunt-snouted clingfish</name>
    <name type="synonym">Lepadogaster willdenowi</name>
    <dbReference type="NCBI Taxonomy" id="441366"/>
    <lineage>
        <taxon>Eukaryota</taxon>
        <taxon>Metazoa</taxon>
        <taxon>Chordata</taxon>
        <taxon>Craniata</taxon>
        <taxon>Vertebrata</taxon>
        <taxon>Euteleostomi</taxon>
        <taxon>Actinopterygii</taxon>
        <taxon>Neopterygii</taxon>
        <taxon>Teleostei</taxon>
        <taxon>Neoteleostei</taxon>
        <taxon>Acanthomorphata</taxon>
        <taxon>Ovalentaria</taxon>
        <taxon>Blenniimorphae</taxon>
        <taxon>Blenniiformes</taxon>
        <taxon>Gobiesocoidei</taxon>
        <taxon>Gobiesocidae</taxon>
        <taxon>Gobiesocinae</taxon>
        <taxon>Gouania</taxon>
    </lineage>
</organism>
<reference evidence="3" key="1">
    <citation type="submission" date="2020-06" db="EMBL/GenBank/DDBJ databases">
        <authorList>
            <consortium name="Wellcome Sanger Institute Data Sharing"/>
        </authorList>
    </citation>
    <scope>NUCLEOTIDE SEQUENCE [LARGE SCALE GENOMIC DNA]</scope>
</reference>
<dbReference type="Gene3D" id="3.40.50.12690">
    <property type="match status" value="1"/>
</dbReference>
<dbReference type="PANTHER" id="PTHR45913:SF5">
    <property type="entry name" value="GENERAL TRANSCRIPTION FACTOR II-I REPEAT DOMAIN-CONTAINING PROTEIN 2A-LIKE PROTEIN"/>
    <property type="match status" value="1"/>
</dbReference>
<dbReference type="SUPFAM" id="SSF53098">
    <property type="entry name" value="Ribonuclease H-like"/>
    <property type="match status" value="1"/>
</dbReference>
<dbReference type="Proteomes" id="UP000694680">
    <property type="component" value="Chromosome 16"/>
</dbReference>
<dbReference type="Pfam" id="PF05699">
    <property type="entry name" value="Dimer_Tnp_hAT"/>
    <property type="match status" value="1"/>
</dbReference>
<accession>A0A8C5EZE1</accession>